<dbReference type="PROSITE" id="PS50887">
    <property type="entry name" value="GGDEF"/>
    <property type="match status" value="1"/>
</dbReference>
<dbReference type="PROSITE" id="PS50883">
    <property type="entry name" value="EAL"/>
    <property type="match status" value="1"/>
</dbReference>
<organism evidence="6 7">
    <name type="scientific">Panacagrimonas perspica</name>
    <dbReference type="NCBI Taxonomy" id="381431"/>
    <lineage>
        <taxon>Bacteria</taxon>
        <taxon>Pseudomonadati</taxon>
        <taxon>Pseudomonadota</taxon>
        <taxon>Gammaproteobacteria</taxon>
        <taxon>Nevskiales</taxon>
        <taxon>Nevskiaceae</taxon>
        <taxon>Panacagrimonas</taxon>
    </lineage>
</organism>
<dbReference type="CDD" id="cd01949">
    <property type="entry name" value="GGDEF"/>
    <property type="match status" value="1"/>
</dbReference>
<dbReference type="GO" id="GO:0006355">
    <property type="term" value="P:regulation of DNA-templated transcription"/>
    <property type="evidence" value="ECO:0007669"/>
    <property type="project" value="InterPro"/>
</dbReference>
<dbReference type="SUPFAM" id="SSF141868">
    <property type="entry name" value="EAL domain-like"/>
    <property type="match status" value="1"/>
</dbReference>
<dbReference type="PANTHER" id="PTHR44757:SF2">
    <property type="entry name" value="BIOFILM ARCHITECTURE MAINTENANCE PROTEIN MBAA"/>
    <property type="match status" value="1"/>
</dbReference>
<name>A0A4S3K507_9GAMM</name>
<evidence type="ECO:0000259" key="3">
    <source>
        <dbReference type="PROSITE" id="PS50113"/>
    </source>
</evidence>
<dbReference type="SMART" id="SM00091">
    <property type="entry name" value="PAS"/>
    <property type="match status" value="1"/>
</dbReference>
<dbReference type="Proteomes" id="UP000295341">
    <property type="component" value="Unassembled WGS sequence"/>
</dbReference>
<gene>
    <name evidence="6" type="ORF">DFR24_1013</name>
</gene>
<dbReference type="CDD" id="cd01948">
    <property type="entry name" value="EAL"/>
    <property type="match status" value="1"/>
</dbReference>
<keyword evidence="7" id="KW-1185">Reference proteome</keyword>
<dbReference type="PROSITE" id="PS50113">
    <property type="entry name" value="PAC"/>
    <property type="match status" value="1"/>
</dbReference>
<dbReference type="Pfam" id="PF00990">
    <property type="entry name" value="GGDEF"/>
    <property type="match status" value="1"/>
</dbReference>
<reference evidence="6 7" key="1">
    <citation type="submission" date="2019-03" db="EMBL/GenBank/DDBJ databases">
        <title>Genomic Encyclopedia of Type Strains, Phase IV (KMG-IV): sequencing the most valuable type-strain genomes for metagenomic binning, comparative biology and taxonomic classification.</title>
        <authorList>
            <person name="Goeker M."/>
        </authorList>
    </citation>
    <scope>NUCLEOTIDE SEQUENCE [LARGE SCALE GENOMIC DNA]</scope>
    <source>
        <strain evidence="6 7">DSM 26377</strain>
    </source>
</reference>
<dbReference type="InterPro" id="IPR000700">
    <property type="entry name" value="PAS-assoc_C"/>
</dbReference>
<feature type="domain" description="PAC" evidence="3">
    <location>
        <begin position="95"/>
        <end position="149"/>
    </location>
</feature>
<evidence type="ECO:0000313" key="7">
    <source>
        <dbReference type="Proteomes" id="UP000295341"/>
    </source>
</evidence>
<evidence type="ECO:0000256" key="1">
    <source>
        <dbReference type="ARBA" id="ARBA00001946"/>
    </source>
</evidence>
<dbReference type="Pfam" id="PF00989">
    <property type="entry name" value="PAS"/>
    <property type="match status" value="1"/>
</dbReference>
<dbReference type="InterPro" id="IPR000014">
    <property type="entry name" value="PAS"/>
</dbReference>
<evidence type="ECO:0000259" key="5">
    <source>
        <dbReference type="PROSITE" id="PS50887"/>
    </source>
</evidence>
<evidence type="ECO:0000313" key="6">
    <source>
        <dbReference type="EMBL" id="TDU31638.1"/>
    </source>
</evidence>
<feature type="domain" description="GGDEF" evidence="5">
    <location>
        <begin position="181"/>
        <end position="314"/>
    </location>
</feature>
<dbReference type="InterPro" id="IPR001610">
    <property type="entry name" value="PAC"/>
</dbReference>
<comment type="cofactor">
    <cofactor evidence="1">
        <name>Mg(2+)</name>
        <dbReference type="ChEBI" id="CHEBI:18420"/>
    </cofactor>
</comment>
<dbReference type="InterPro" id="IPR035965">
    <property type="entry name" value="PAS-like_dom_sf"/>
</dbReference>
<sequence>MEIREIPAAVSVEPAEPVEAGLLRPELMERALHVAANAMFIADRNGRIRWVNAAFTRLYGFAAEEVLGSTPRVLKSGRQTSAFYRELWTTVRAGKVWRGHLSNRHKNGEVLDVDQTITPVCDEHGKPTHYYVVYEDITERLRSEQQLTQLAMFDSLTGLPNRNQFHIRLSEAFARSRRSAKPMAVLLLDLDHFKNVNDTLGHAGGDELLAKVGRCLTSALRDTDVVARLSGDEFAVLVEDLARPDQAIDSARRLLDVLSSSYKVLGATIQVGASIGIALSGDLEDTPERLLRNADLAMYRAKSRGRNCFQFFDAAMDLAARKRYDLRDALRTALRKDEFKLCFQPQVDMRTGMPVGAEALLRWNDPHRGLVTASEFIGVAEQDGMISALNDWVLRAGFAEVARLHRVVPSMVPVSINVSAGQFDRTDLAPTIESLLREHDLPATAIRLEITETVMLRSSLAVHENIRQLGRLGVTISVDDFGTGYSSLPALREFPIGTIKLDMSYVRGIGRSARDELLLCAIIGIARMLKLGVVAEGVETAAQRDFLIREGCFQAQGHLYQRALPAEEFAAWMRFQQRSICAASMASAG</sequence>
<dbReference type="InterPro" id="IPR013767">
    <property type="entry name" value="PAS_fold"/>
</dbReference>
<feature type="domain" description="EAL" evidence="4">
    <location>
        <begin position="323"/>
        <end position="577"/>
    </location>
</feature>
<dbReference type="SUPFAM" id="SSF55073">
    <property type="entry name" value="Nucleotide cyclase"/>
    <property type="match status" value="1"/>
</dbReference>
<dbReference type="InterPro" id="IPR029787">
    <property type="entry name" value="Nucleotide_cyclase"/>
</dbReference>
<evidence type="ECO:0000259" key="2">
    <source>
        <dbReference type="PROSITE" id="PS50112"/>
    </source>
</evidence>
<dbReference type="Gene3D" id="3.30.70.270">
    <property type="match status" value="1"/>
</dbReference>
<dbReference type="InterPro" id="IPR052155">
    <property type="entry name" value="Biofilm_reg_signaling"/>
</dbReference>
<feature type="domain" description="PAS" evidence="2">
    <location>
        <begin position="24"/>
        <end position="68"/>
    </location>
</feature>
<dbReference type="EMBL" id="SOBT01000008">
    <property type="protein sequence ID" value="TDU31638.1"/>
    <property type="molecule type" value="Genomic_DNA"/>
</dbReference>
<dbReference type="InterPro" id="IPR000160">
    <property type="entry name" value="GGDEF_dom"/>
</dbReference>
<proteinExistence type="predicted"/>
<dbReference type="GO" id="GO:0003824">
    <property type="term" value="F:catalytic activity"/>
    <property type="evidence" value="ECO:0007669"/>
    <property type="project" value="UniProtKB-ARBA"/>
</dbReference>
<dbReference type="InterPro" id="IPR043128">
    <property type="entry name" value="Rev_trsase/Diguanyl_cyclase"/>
</dbReference>
<comment type="caution">
    <text evidence="6">The sequence shown here is derived from an EMBL/GenBank/DDBJ whole genome shotgun (WGS) entry which is preliminary data.</text>
</comment>
<dbReference type="AlphaFoldDB" id="A0A4S3K507"/>
<dbReference type="CDD" id="cd00130">
    <property type="entry name" value="PAS"/>
    <property type="match status" value="1"/>
</dbReference>
<evidence type="ECO:0000259" key="4">
    <source>
        <dbReference type="PROSITE" id="PS50883"/>
    </source>
</evidence>
<dbReference type="InterPro" id="IPR035919">
    <property type="entry name" value="EAL_sf"/>
</dbReference>
<dbReference type="NCBIfam" id="TIGR00229">
    <property type="entry name" value="sensory_box"/>
    <property type="match status" value="1"/>
</dbReference>
<dbReference type="Gene3D" id="3.30.450.20">
    <property type="entry name" value="PAS domain"/>
    <property type="match status" value="1"/>
</dbReference>
<protein>
    <submittedName>
        <fullName evidence="6">PAS domain S-box-containing protein/diguanylate cyclase (GGDEF)-like protein</fullName>
    </submittedName>
</protein>
<accession>A0A4S3K507</accession>
<dbReference type="Gene3D" id="3.20.20.450">
    <property type="entry name" value="EAL domain"/>
    <property type="match status" value="1"/>
</dbReference>
<dbReference type="PROSITE" id="PS50112">
    <property type="entry name" value="PAS"/>
    <property type="match status" value="1"/>
</dbReference>
<dbReference type="RefSeq" id="WP_133880210.1">
    <property type="nucleotide sequence ID" value="NZ_SOBT01000008.1"/>
</dbReference>
<dbReference type="SMART" id="SM00086">
    <property type="entry name" value="PAC"/>
    <property type="match status" value="1"/>
</dbReference>
<dbReference type="SUPFAM" id="SSF55785">
    <property type="entry name" value="PYP-like sensor domain (PAS domain)"/>
    <property type="match status" value="1"/>
</dbReference>
<dbReference type="Pfam" id="PF00563">
    <property type="entry name" value="EAL"/>
    <property type="match status" value="1"/>
</dbReference>
<dbReference type="FunFam" id="3.30.70.270:FF:000001">
    <property type="entry name" value="Diguanylate cyclase domain protein"/>
    <property type="match status" value="1"/>
</dbReference>
<dbReference type="OrthoDB" id="9176779at2"/>
<dbReference type="PANTHER" id="PTHR44757">
    <property type="entry name" value="DIGUANYLATE CYCLASE DGCP"/>
    <property type="match status" value="1"/>
</dbReference>
<dbReference type="NCBIfam" id="TIGR00254">
    <property type="entry name" value="GGDEF"/>
    <property type="match status" value="1"/>
</dbReference>
<dbReference type="InterPro" id="IPR001633">
    <property type="entry name" value="EAL_dom"/>
</dbReference>
<dbReference type="SMART" id="SM00267">
    <property type="entry name" value="GGDEF"/>
    <property type="match status" value="1"/>
</dbReference>
<dbReference type="SMART" id="SM00052">
    <property type="entry name" value="EAL"/>
    <property type="match status" value="1"/>
</dbReference>